<protein>
    <submittedName>
        <fullName evidence="10">ABC transporter ATP-binding protein</fullName>
    </submittedName>
</protein>
<evidence type="ECO:0000256" key="2">
    <source>
        <dbReference type="ARBA" id="ARBA00005417"/>
    </source>
</evidence>
<dbReference type="SUPFAM" id="SSF52540">
    <property type="entry name" value="P-loop containing nucleoside triphosphate hydrolases"/>
    <property type="match status" value="1"/>
</dbReference>
<reference evidence="10 11" key="1">
    <citation type="submission" date="2020-06" db="EMBL/GenBank/DDBJ databases">
        <title>Schlegella sp. ID0723 isolated from air conditioner.</title>
        <authorList>
            <person name="Kim D.Y."/>
            <person name="Kim D.-U."/>
        </authorList>
    </citation>
    <scope>NUCLEOTIDE SEQUENCE [LARGE SCALE GENOMIC DNA]</scope>
    <source>
        <strain evidence="10 11">ID0723</strain>
    </source>
</reference>
<evidence type="ECO:0000313" key="11">
    <source>
        <dbReference type="Proteomes" id="UP000529637"/>
    </source>
</evidence>
<dbReference type="InterPro" id="IPR013563">
    <property type="entry name" value="Oligopep_ABC_C"/>
</dbReference>
<comment type="similarity">
    <text evidence="2">Belongs to the ABC transporter superfamily.</text>
</comment>
<evidence type="ECO:0000256" key="3">
    <source>
        <dbReference type="ARBA" id="ARBA00022448"/>
    </source>
</evidence>
<comment type="subcellular location">
    <subcellularLocation>
        <location evidence="1">Cell inner membrane</location>
        <topology evidence="1">Peripheral membrane protein</topology>
    </subcellularLocation>
</comment>
<dbReference type="GO" id="GO:0016887">
    <property type="term" value="F:ATP hydrolysis activity"/>
    <property type="evidence" value="ECO:0007669"/>
    <property type="project" value="InterPro"/>
</dbReference>
<dbReference type="InterPro" id="IPR003593">
    <property type="entry name" value="AAA+_ATPase"/>
</dbReference>
<dbReference type="EMBL" id="JABWMJ010000001">
    <property type="protein sequence ID" value="NUZ04206.1"/>
    <property type="molecule type" value="Genomic_DNA"/>
</dbReference>
<evidence type="ECO:0000256" key="4">
    <source>
        <dbReference type="ARBA" id="ARBA00022475"/>
    </source>
</evidence>
<dbReference type="PROSITE" id="PS50893">
    <property type="entry name" value="ABC_TRANSPORTER_2"/>
    <property type="match status" value="1"/>
</dbReference>
<keyword evidence="7" id="KW-0472">Membrane</keyword>
<dbReference type="CDD" id="cd03257">
    <property type="entry name" value="ABC_NikE_OppD_transporters"/>
    <property type="match status" value="1"/>
</dbReference>
<dbReference type="FunFam" id="3.40.50.300:FF:000016">
    <property type="entry name" value="Oligopeptide ABC transporter ATP-binding component"/>
    <property type="match status" value="1"/>
</dbReference>
<accession>A0A7Y6TUT4</accession>
<dbReference type="PROSITE" id="PS00211">
    <property type="entry name" value="ABC_TRANSPORTER_1"/>
    <property type="match status" value="1"/>
</dbReference>
<evidence type="ECO:0000256" key="1">
    <source>
        <dbReference type="ARBA" id="ARBA00004417"/>
    </source>
</evidence>
<keyword evidence="11" id="KW-1185">Reference proteome</keyword>
<dbReference type="GO" id="GO:0015833">
    <property type="term" value="P:peptide transport"/>
    <property type="evidence" value="ECO:0007669"/>
    <property type="project" value="InterPro"/>
</dbReference>
<dbReference type="SMART" id="SM00382">
    <property type="entry name" value="AAA"/>
    <property type="match status" value="1"/>
</dbReference>
<dbReference type="InterPro" id="IPR027417">
    <property type="entry name" value="P-loop_NTPase"/>
</dbReference>
<dbReference type="PANTHER" id="PTHR43297:SF2">
    <property type="entry name" value="DIPEPTIDE TRANSPORT ATP-BINDING PROTEIN DPPD"/>
    <property type="match status" value="1"/>
</dbReference>
<evidence type="ECO:0000256" key="5">
    <source>
        <dbReference type="ARBA" id="ARBA00022741"/>
    </source>
</evidence>
<dbReference type="Pfam" id="PF08352">
    <property type="entry name" value="oligo_HPY"/>
    <property type="match status" value="1"/>
</dbReference>
<gene>
    <name evidence="10" type="ORF">HQN59_00375</name>
</gene>
<dbReference type="InterPro" id="IPR003439">
    <property type="entry name" value="ABC_transporter-like_ATP-bd"/>
</dbReference>
<keyword evidence="4" id="KW-1003">Cell membrane</keyword>
<name>A0A7Y6TUT4_9BURK</name>
<keyword evidence="3" id="KW-0813">Transport</keyword>
<proteinExistence type="inferred from homology"/>
<dbReference type="PANTHER" id="PTHR43297">
    <property type="entry name" value="OLIGOPEPTIDE TRANSPORT ATP-BINDING PROTEIN APPD"/>
    <property type="match status" value="1"/>
</dbReference>
<keyword evidence="5" id="KW-0547">Nucleotide-binding</keyword>
<dbReference type="Gene3D" id="3.40.50.300">
    <property type="entry name" value="P-loop containing nucleotide triphosphate hydrolases"/>
    <property type="match status" value="1"/>
</dbReference>
<dbReference type="NCBIfam" id="TIGR01727">
    <property type="entry name" value="oligo_HPY"/>
    <property type="match status" value="1"/>
</dbReference>
<dbReference type="RefSeq" id="WP_176064978.1">
    <property type="nucleotide sequence ID" value="NZ_JABWMJ010000001.1"/>
</dbReference>
<feature type="region of interest" description="Disordered" evidence="8">
    <location>
        <begin position="328"/>
        <end position="379"/>
    </location>
</feature>
<feature type="domain" description="ABC transporter" evidence="9">
    <location>
        <begin position="11"/>
        <end position="258"/>
    </location>
</feature>
<evidence type="ECO:0000256" key="8">
    <source>
        <dbReference type="SAM" id="MobiDB-lite"/>
    </source>
</evidence>
<dbReference type="GO" id="GO:0005524">
    <property type="term" value="F:ATP binding"/>
    <property type="evidence" value="ECO:0007669"/>
    <property type="project" value="UniProtKB-KW"/>
</dbReference>
<dbReference type="Pfam" id="PF00005">
    <property type="entry name" value="ABC_tran"/>
    <property type="match status" value="1"/>
</dbReference>
<dbReference type="InterPro" id="IPR050388">
    <property type="entry name" value="ABC_Ni/Peptide_Import"/>
</dbReference>
<dbReference type="Proteomes" id="UP000529637">
    <property type="component" value="Unassembled WGS sequence"/>
</dbReference>
<dbReference type="GO" id="GO:0055085">
    <property type="term" value="P:transmembrane transport"/>
    <property type="evidence" value="ECO:0007669"/>
    <property type="project" value="UniProtKB-ARBA"/>
</dbReference>
<comment type="caution">
    <text evidence="10">The sequence shown here is derived from an EMBL/GenBank/DDBJ whole genome shotgun (WGS) entry which is preliminary data.</text>
</comment>
<organism evidence="10 11">
    <name type="scientific">Piscinibacter koreensis</name>
    <dbReference type="NCBI Taxonomy" id="2742824"/>
    <lineage>
        <taxon>Bacteria</taxon>
        <taxon>Pseudomonadati</taxon>
        <taxon>Pseudomonadota</taxon>
        <taxon>Betaproteobacteria</taxon>
        <taxon>Burkholderiales</taxon>
        <taxon>Sphaerotilaceae</taxon>
        <taxon>Piscinibacter</taxon>
    </lineage>
</organism>
<sequence length="379" mass="39583">MNPGETPLLSVRDLRVGLATSRGRADALRGVSFDIAAGETVGLIGESGCGKSMTALALMGLLPERAAVAGSIRFMGDELVGRDERSLAALRGDRMAMVFQEPMTALNPVHTVGDQIAEPLRVHRRLGRSAARAEALRLLERVHMPNAAARLDAYPHQLSGGQRQRVTIAMALACRPALLIADEPTTALDVTIQREILDLVAELVAEERMALLLISHDLGVMARTVSRILVMYGGSVVESAPAAALFARPEHPYTRGLFAARPRLGQARGSRLATIPGRVPELADVPPGCPFADRCGWVVDACSAALPTLVKVGDAHAARCIRLEAIDAGEPPHAPGVETAAGSGARDMAPSVGAGLPPAASTSLSRRDGVAHPGPGGAP</sequence>
<dbReference type="GO" id="GO:0005886">
    <property type="term" value="C:plasma membrane"/>
    <property type="evidence" value="ECO:0007669"/>
    <property type="project" value="UniProtKB-SubCell"/>
</dbReference>
<dbReference type="InterPro" id="IPR017871">
    <property type="entry name" value="ABC_transporter-like_CS"/>
</dbReference>
<evidence type="ECO:0000256" key="6">
    <source>
        <dbReference type="ARBA" id="ARBA00022840"/>
    </source>
</evidence>
<evidence type="ECO:0000259" key="9">
    <source>
        <dbReference type="PROSITE" id="PS50893"/>
    </source>
</evidence>
<evidence type="ECO:0000313" key="10">
    <source>
        <dbReference type="EMBL" id="NUZ04206.1"/>
    </source>
</evidence>
<keyword evidence="6 10" id="KW-0067">ATP-binding</keyword>
<dbReference type="AlphaFoldDB" id="A0A7Y6TUT4"/>
<evidence type="ECO:0000256" key="7">
    <source>
        <dbReference type="ARBA" id="ARBA00023136"/>
    </source>
</evidence>